<organism evidence="5">
    <name type="scientific">Melampsora larici-populina (strain 98AG31 / pathotype 3-4-7)</name>
    <name type="common">Poplar leaf rust fungus</name>
    <dbReference type="NCBI Taxonomy" id="747676"/>
    <lineage>
        <taxon>Eukaryota</taxon>
        <taxon>Fungi</taxon>
        <taxon>Dikarya</taxon>
        <taxon>Basidiomycota</taxon>
        <taxon>Pucciniomycotina</taxon>
        <taxon>Pucciniomycetes</taxon>
        <taxon>Pucciniales</taxon>
        <taxon>Melampsoraceae</taxon>
        <taxon>Melampsora</taxon>
    </lineage>
</organism>
<dbReference type="EMBL" id="GL883103">
    <property type="protein sequence ID" value="EGG07557.1"/>
    <property type="molecule type" value="Genomic_DNA"/>
</dbReference>
<dbReference type="GeneID" id="18933821"/>
<dbReference type="InParanoid" id="F4RIG0"/>
<dbReference type="GO" id="GO:0008094">
    <property type="term" value="F:ATP-dependent activity, acting on DNA"/>
    <property type="evidence" value="ECO:0007669"/>
    <property type="project" value="TreeGrafter"/>
</dbReference>
<dbReference type="HOGENOM" id="CLU_1289182_0_0_1"/>
<name>F4RIG0_MELLP</name>
<dbReference type="GO" id="GO:0016787">
    <property type="term" value="F:hydrolase activity"/>
    <property type="evidence" value="ECO:0007669"/>
    <property type="project" value="UniProtKB-KW"/>
</dbReference>
<reference evidence="5" key="1">
    <citation type="journal article" date="2011" name="Proc. Natl. Acad. Sci. U.S.A.">
        <title>Obligate biotrophy features unraveled by the genomic analysis of rust fungi.</title>
        <authorList>
            <person name="Duplessis S."/>
            <person name="Cuomo C.A."/>
            <person name="Lin Y.-C."/>
            <person name="Aerts A."/>
            <person name="Tisserant E."/>
            <person name="Veneault-Fourrey C."/>
            <person name="Joly D.L."/>
            <person name="Hacquard S."/>
            <person name="Amselem J."/>
            <person name="Cantarel B.L."/>
            <person name="Chiu R."/>
            <person name="Coutinho P.M."/>
            <person name="Feau N."/>
            <person name="Field M."/>
            <person name="Frey P."/>
            <person name="Gelhaye E."/>
            <person name="Goldberg J."/>
            <person name="Grabherr M.G."/>
            <person name="Kodira C.D."/>
            <person name="Kohler A."/>
            <person name="Kuees U."/>
            <person name="Lindquist E.A."/>
            <person name="Lucas S.M."/>
            <person name="Mago R."/>
            <person name="Mauceli E."/>
            <person name="Morin E."/>
            <person name="Murat C."/>
            <person name="Pangilinan J.L."/>
            <person name="Park R."/>
            <person name="Pearson M."/>
            <person name="Quesneville H."/>
            <person name="Rouhier N."/>
            <person name="Sakthikumar S."/>
            <person name="Salamov A.A."/>
            <person name="Schmutz J."/>
            <person name="Selles B."/>
            <person name="Shapiro H."/>
            <person name="Tanguay P."/>
            <person name="Tuskan G.A."/>
            <person name="Henrissat B."/>
            <person name="Van de Peer Y."/>
            <person name="Rouze P."/>
            <person name="Ellis J.G."/>
            <person name="Dodds P.N."/>
            <person name="Schein J.E."/>
            <person name="Zhong S."/>
            <person name="Hamelin R.C."/>
            <person name="Grigoriev I.V."/>
            <person name="Szabo L.J."/>
            <person name="Martin F."/>
        </authorList>
    </citation>
    <scope>NUCLEOTIDE SEQUENCE [LARGE SCALE GENOMIC DNA]</scope>
    <source>
        <strain evidence="5">98AG31 / pathotype 3-4-7</strain>
    </source>
</reference>
<dbReference type="InterPro" id="IPR027417">
    <property type="entry name" value="P-loop_NTPase"/>
</dbReference>
<dbReference type="AlphaFoldDB" id="F4RIG0"/>
<dbReference type="InterPro" id="IPR050628">
    <property type="entry name" value="SNF2_RAD54_helicase_TF"/>
</dbReference>
<dbReference type="GO" id="GO:0006281">
    <property type="term" value="P:DNA repair"/>
    <property type="evidence" value="ECO:0007669"/>
    <property type="project" value="TreeGrafter"/>
</dbReference>
<gene>
    <name evidence="4" type="ORF">MELLADRAFT_85374</name>
</gene>
<evidence type="ECO:0000313" key="4">
    <source>
        <dbReference type="EMBL" id="EGG07557.1"/>
    </source>
</evidence>
<sequence>MRWHHLSRFKKPHSEWQSADTILTSYKTLVEDFKQSRPLPLTFSTQWYWVVLDKAHYVLLLSNRHSLIKFLQVVPFDQDLVWYNKIVKPISIGNYGPLSPLMRYMMLRRTKASHLPDIPLTKFDGANYFKDLINLRMTCNHPLGFGDTSQSRQLPTEKPNDMELACGILDHGSPQDWQLRTKLTFLINDLCERKKYNGGKSVIYTQWRSLMDCH</sequence>
<keyword evidence="3" id="KW-0067">ATP-binding</keyword>
<keyword evidence="5" id="KW-1185">Reference proteome</keyword>
<keyword evidence="2" id="KW-0378">Hydrolase</keyword>
<dbReference type="PANTHER" id="PTHR45626">
    <property type="entry name" value="TRANSCRIPTION TERMINATION FACTOR 2-RELATED"/>
    <property type="match status" value="1"/>
</dbReference>
<dbReference type="Proteomes" id="UP000001072">
    <property type="component" value="Unassembled WGS sequence"/>
</dbReference>
<evidence type="ECO:0000313" key="5">
    <source>
        <dbReference type="Proteomes" id="UP000001072"/>
    </source>
</evidence>
<protein>
    <submittedName>
        <fullName evidence="4">Uncharacterized protein</fullName>
    </submittedName>
</protein>
<evidence type="ECO:0000256" key="1">
    <source>
        <dbReference type="ARBA" id="ARBA00022741"/>
    </source>
</evidence>
<dbReference type="Gene3D" id="3.40.50.300">
    <property type="entry name" value="P-loop containing nucleotide triphosphate hydrolases"/>
    <property type="match status" value="1"/>
</dbReference>
<keyword evidence="1" id="KW-0547">Nucleotide-binding</keyword>
<evidence type="ECO:0000256" key="2">
    <source>
        <dbReference type="ARBA" id="ARBA00022801"/>
    </source>
</evidence>
<evidence type="ECO:0000256" key="3">
    <source>
        <dbReference type="ARBA" id="ARBA00022840"/>
    </source>
</evidence>
<dbReference type="KEGG" id="mlr:MELLADRAFT_85374"/>
<accession>F4RIG0</accession>
<proteinExistence type="predicted"/>
<dbReference type="GO" id="GO:0005634">
    <property type="term" value="C:nucleus"/>
    <property type="evidence" value="ECO:0007669"/>
    <property type="project" value="TreeGrafter"/>
</dbReference>
<dbReference type="VEuPathDB" id="FungiDB:MELLADRAFT_85374"/>
<dbReference type="RefSeq" id="XP_007408889.1">
    <property type="nucleotide sequence ID" value="XM_007408827.1"/>
</dbReference>
<dbReference type="GO" id="GO:0005524">
    <property type="term" value="F:ATP binding"/>
    <property type="evidence" value="ECO:0007669"/>
    <property type="project" value="UniProtKB-KW"/>
</dbReference>